<organism evidence="3 4">
    <name type="scientific">Phytophthora palmivora</name>
    <dbReference type="NCBI Taxonomy" id="4796"/>
    <lineage>
        <taxon>Eukaryota</taxon>
        <taxon>Sar</taxon>
        <taxon>Stramenopiles</taxon>
        <taxon>Oomycota</taxon>
        <taxon>Peronosporomycetes</taxon>
        <taxon>Peronosporales</taxon>
        <taxon>Peronosporaceae</taxon>
        <taxon>Phytophthora</taxon>
    </lineage>
</organism>
<dbReference type="EMBL" id="NCKW01020669">
    <property type="protein sequence ID" value="POM57521.1"/>
    <property type="molecule type" value="Genomic_DNA"/>
</dbReference>
<gene>
    <name evidence="3" type="ORF">PHPALM_37954</name>
</gene>
<proteinExistence type="predicted"/>
<dbReference type="SUPFAM" id="SSF51101">
    <property type="entry name" value="Mannose-binding lectins"/>
    <property type="match status" value="1"/>
</dbReference>
<dbReference type="SMART" id="SM00915">
    <property type="entry name" value="Jacalin"/>
    <property type="match status" value="1"/>
</dbReference>
<reference evidence="3 4" key="1">
    <citation type="journal article" date="2017" name="Genome Biol. Evol.">
        <title>Phytophthora megakarya and P. palmivora, closely related causal agents of cacao black pod rot, underwent increases in genome sizes and gene numbers by different mechanisms.</title>
        <authorList>
            <person name="Ali S.S."/>
            <person name="Shao J."/>
            <person name="Lary D.J."/>
            <person name="Kronmiller B."/>
            <person name="Shen D."/>
            <person name="Strem M.D."/>
            <person name="Amoako-Attah I."/>
            <person name="Akrofi A.Y."/>
            <person name="Begoude B.A."/>
            <person name="Ten Hoopen G.M."/>
            <person name="Coulibaly K."/>
            <person name="Kebe B.I."/>
            <person name="Melnick R.L."/>
            <person name="Guiltinan M.J."/>
            <person name="Tyler B.M."/>
            <person name="Meinhardt L.W."/>
            <person name="Bailey B.A."/>
        </authorList>
    </citation>
    <scope>NUCLEOTIDE SEQUENCE [LARGE SCALE GENOMIC DNA]</scope>
    <source>
        <strain evidence="4">sbr112.9</strain>
    </source>
</reference>
<keyword evidence="4" id="KW-1185">Reference proteome</keyword>
<evidence type="ECO:0000256" key="1">
    <source>
        <dbReference type="SAM" id="SignalP"/>
    </source>
</evidence>
<feature type="chain" id="PRO_5015166758" description="Jacalin-type lectin domain-containing protein" evidence="1">
    <location>
        <begin position="21"/>
        <end position="162"/>
    </location>
</feature>
<dbReference type="InterPro" id="IPR036404">
    <property type="entry name" value="Jacalin-like_lectin_dom_sf"/>
</dbReference>
<dbReference type="Pfam" id="PF01419">
    <property type="entry name" value="Jacalin"/>
    <property type="match status" value="1"/>
</dbReference>
<keyword evidence="1" id="KW-0732">Signal</keyword>
<feature type="domain" description="Jacalin-type lectin" evidence="2">
    <location>
        <begin position="15"/>
        <end position="157"/>
    </location>
</feature>
<feature type="signal peptide" evidence="1">
    <location>
        <begin position="1"/>
        <end position="20"/>
    </location>
</feature>
<evidence type="ECO:0000313" key="3">
    <source>
        <dbReference type="EMBL" id="POM57521.1"/>
    </source>
</evidence>
<dbReference type="AlphaFoldDB" id="A0A2P4WW48"/>
<evidence type="ECO:0000313" key="4">
    <source>
        <dbReference type="Proteomes" id="UP000237271"/>
    </source>
</evidence>
<protein>
    <recommendedName>
        <fullName evidence="2">Jacalin-type lectin domain-containing protein</fullName>
    </recommendedName>
</protein>
<comment type="caution">
    <text evidence="3">The sequence shown here is derived from an EMBL/GenBank/DDBJ whole genome shotgun (WGS) entry which is preliminary data.</text>
</comment>
<dbReference type="OrthoDB" id="107403at2759"/>
<name>A0A2P4WW48_9STRA</name>
<dbReference type="Gene3D" id="2.100.10.30">
    <property type="entry name" value="Jacalin-like lectin domain"/>
    <property type="match status" value="1"/>
</dbReference>
<sequence length="162" mass="17210">MKFFYQVLATVALAASVVTALEKGIMLGQTFGGPHGDKAITVRSADRVDGVALDIVDLAGQPSTLEHGGGGGDKITLTLGADEHITGIEVHWGKYYRKTRIMFIQFTTDKGNIIKGGTPQDNTDKIAKENADEGYQLGGFMGFAGHELDSIGAIWTSIQPVA</sequence>
<accession>A0A2P4WW48</accession>
<dbReference type="InterPro" id="IPR001229">
    <property type="entry name" value="Jacalin-like_lectin_dom"/>
</dbReference>
<dbReference type="Proteomes" id="UP000237271">
    <property type="component" value="Unassembled WGS sequence"/>
</dbReference>
<evidence type="ECO:0000259" key="2">
    <source>
        <dbReference type="PROSITE" id="PS51752"/>
    </source>
</evidence>
<dbReference type="PROSITE" id="PS51752">
    <property type="entry name" value="JACALIN_LECTIN"/>
    <property type="match status" value="1"/>
</dbReference>